<dbReference type="GeneID" id="9926448"/>
<sequence length="152" mass="17427">MKRLNSVIYNNLIKVFNDAANSKEIKEYPKLRDHIIELRKKFPTYNELLALDLWYIDKPWVGGLNNKLIAKTWVGKFDGGVVDCDIDADIRDASIVHTIGFVRGANPKTMEPLVALKIRGLPKLEYMEKTNTGTNQEAHDEQVYLLKKVLNQ</sequence>
<evidence type="ECO:0000313" key="1">
    <source>
        <dbReference type="EMBL" id="ADG59914.1"/>
    </source>
</evidence>
<proteinExistence type="predicted"/>
<name>E5EPE8_9CAUD</name>
<protein>
    <submittedName>
        <fullName evidence="1">Uncharacterized protein</fullName>
    </submittedName>
</protein>
<dbReference type="KEGG" id="vg:9926448"/>
<keyword evidence="2" id="KW-1185">Reference proteome</keyword>
<dbReference type="EMBL" id="HM004124">
    <property type="protein sequence ID" value="ADG59914.1"/>
    <property type="molecule type" value="Genomic_DNA"/>
</dbReference>
<gene>
    <name evidence="1" type="ORF">Acj9p014</name>
</gene>
<dbReference type="Proteomes" id="UP000008731">
    <property type="component" value="Segment"/>
</dbReference>
<reference evidence="1 2" key="1">
    <citation type="journal article" date="2010" name="Virol. J.">
        <title>Genomes of the T4-related bacteriophages as windows on microbial genome evolution.</title>
        <authorList>
            <person name="Petrov V.M."/>
            <person name="Ratnayaka S."/>
            <person name="Nolan J.M."/>
            <person name="Miller E.S."/>
            <person name="Karam J.D."/>
        </authorList>
    </citation>
    <scope>NUCLEOTIDE SEQUENCE [LARGE SCALE GENOMIC DNA]</scope>
</reference>
<accession>E5EPE8</accession>
<organism evidence="1 2">
    <name type="scientific">Acinetobacter phage Acj9</name>
    <dbReference type="NCBI Taxonomy" id="760939"/>
    <lineage>
        <taxon>Viruses</taxon>
        <taxon>Duplodnaviria</taxon>
        <taxon>Heunggongvirae</taxon>
        <taxon>Uroviricota</taxon>
        <taxon>Caudoviricetes</taxon>
        <taxon>Pantevenvirales</taxon>
        <taxon>Straboviridae</taxon>
        <taxon>Twarogvirinae</taxon>
        <taxon>Acajnonavirus</taxon>
        <taxon>Acajnonavirus acj9</taxon>
    </lineage>
</organism>
<dbReference type="OrthoDB" id="27685at10239"/>
<dbReference type="RefSeq" id="YP_004010151.1">
    <property type="nucleotide sequence ID" value="NC_014663.1"/>
</dbReference>
<evidence type="ECO:0000313" key="2">
    <source>
        <dbReference type="Proteomes" id="UP000008731"/>
    </source>
</evidence>